<reference evidence="1" key="3">
    <citation type="submission" date="2019-06" db="EMBL/GenBank/DDBJ databases">
        <title>A comparative analysis of the Nautiliaceae.</title>
        <authorList>
            <person name="Grosche A."/>
            <person name="Smedile F."/>
            <person name="Vetriani C."/>
        </authorList>
    </citation>
    <scope>NUCLEOTIDE SEQUENCE</scope>
    <source>
        <strain evidence="1">TB6</strain>
    </source>
</reference>
<name>A0AAJ4RBZ3_9BACT</name>
<evidence type="ECO:0008006" key="5">
    <source>
        <dbReference type="Google" id="ProtNLM"/>
    </source>
</evidence>
<protein>
    <recommendedName>
        <fullName evidence="5">Periplasmic protein</fullName>
    </recommendedName>
</protein>
<reference evidence="4" key="1">
    <citation type="submission" date="2018-03" db="EMBL/GenBank/DDBJ databases">
        <title>A comparative analysis of the Nautiliaceae.</title>
        <authorList>
            <person name="Grosche A."/>
            <person name="Smedile F."/>
            <person name="Vetriani C."/>
        </authorList>
    </citation>
    <scope>NUCLEOTIDE SEQUENCE [LARGE SCALE GENOMIC DNA]</scope>
    <source>
        <strain evidence="4">TB6</strain>
    </source>
</reference>
<dbReference type="AlphaFoldDB" id="A0AAJ4RBZ3"/>
<proteinExistence type="predicted"/>
<evidence type="ECO:0000313" key="3">
    <source>
        <dbReference type="Proteomes" id="UP000272781"/>
    </source>
</evidence>
<dbReference type="RefSeq" id="WP_123352732.1">
    <property type="nucleotide sequence ID" value="NZ_CP027432.2"/>
</dbReference>
<evidence type="ECO:0000313" key="2">
    <source>
        <dbReference type="EMBL" id="ROR39397.1"/>
    </source>
</evidence>
<reference evidence="2 3" key="2">
    <citation type="submission" date="2018-11" db="EMBL/GenBank/DDBJ databases">
        <title>Genomic Encyclopedia of Type Strains, Phase IV (KMG-IV): sequencing the most valuable type-strain genomes for metagenomic binning, comparative biology and taxonomic classification.</title>
        <authorList>
            <person name="Goeker M."/>
        </authorList>
    </citation>
    <scope>NUCLEOTIDE SEQUENCE [LARGE SCALE GENOMIC DNA]</scope>
    <source>
        <strain evidence="2 3">DSM 27783</strain>
    </source>
</reference>
<evidence type="ECO:0000313" key="4">
    <source>
        <dbReference type="Proteomes" id="UP000298805"/>
    </source>
</evidence>
<gene>
    <name evidence="1" type="ORF">C6V80_07460</name>
    <name evidence="2" type="ORF">EDC58_1337</name>
</gene>
<dbReference type="EMBL" id="RJVK01000003">
    <property type="protein sequence ID" value="ROR39397.1"/>
    <property type="molecule type" value="Genomic_DNA"/>
</dbReference>
<organism evidence="2 3">
    <name type="scientific">Caminibacter pacificus</name>
    <dbReference type="NCBI Taxonomy" id="1424653"/>
    <lineage>
        <taxon>Bacteria</taxon>
        <taxon>Pseudomonadati</taxon>
        <taxon>Campylobacterota</taxon>
        <taxon>Epsilonproteobacteria</taxon>
        <taxon>Nautiliales</taxon>
        <taxon>Nautiliaceae</taxon>
        <taxon>Caminibacter</taxon>
    </lineage>
</organism>
<dbReference type="EMBL" id="CP027432">
    <property type="protein sequence ID" value="QCI28809.1"/>
    <property type="molecule type" value="Genomic_DNA"/>
</dbReference>
<accession>A0AAJ4RBZ3</accession>
<dbReference type="Proteomes" id="UP000298805">
    <property type="component" value="Chromosome"/>
</dbReference>
<sequence>MKKLIILVSIISALFALDVQSFVKNLIGEQKYQTYKNLISQTINENNATIESIIVSLKENGLIDLFFDKPKIFETSFVFKDNNPELDTKILNDSLKNLGYFYFYPSEIKTNGTYDITIEMNSGQFIDPLLFLREMKNHNCIILNIKKDEYYTYTIDCSDADLNVTKLTDNVQNLTNTQGEYWVDTNGYSKVVIKTSKYDKWYPYVVFYDKNLNILNIITSKNIQRIVTAKIPDDCKYIKIRDNYSKENIKRGIFIKGIK</sequence>
<evidence type="ECO:0000313" key="1">
    <source>
        <dbReference type="EMBL" id="QCI28809.1"/>
    </source>
</evidence>
<keyword evidence="4" id="KW-1185">Reference proteome</keyword>
<dbReference type="Proteomes" id="UP000272781">
    <property type="component" value="Unassembled WGS sequence"/>
</dbReference>